<evidence type="ECO:0000256" key="2">
    <source>
        <dbReference type="ARBA" id="ARBA00022448"/>
    </source>
</evidence>
<dbReference type="SMR" id="A0A445EQM3"/>
<reference evidence="6 7" key="1">
    <citation type="submission" date="2019-01" db="EMBL/GenBank/DDBJ databases">
        <title>Sequencing of cultivated peanut Arachis hypogaea provides insights into genome evolution and oil improvement.</title>
        <authorList>
            <person name="Chen X."/>
        </authorList>
    </citation>
    <scope>NUCLEOTIDE SEQUENCE [LARGE SCALE GENOMIC DNA]</scope>
    <source>
        <strain evidence="7">cv. Fuhuasheng</strain>
        <tissue evidence="6">Leaves</tissue>
    </source>
</reference>
<comment type="function">
    <text evidence="3">Component of the exocyst complex.</text>
</comment>
<dbReference type="STRING" id="3818.A0A445EQM3"/>
<evidence type="ECO:0000256" key="4">
    <source>
        <dbReference type="SAM" id="MobiDB-lite"/>
    </source>
</evidence>
<feature type="domain" description="Exocyst complex subunit Exo70 C-terminal" evidence="5">
    <location>
        <begin position="350"/>
        <end position="711"/>
    </location>
</feature>
<dbReference type="InterPro" id="IPR046364">
    <property type="entry name" value="Exo70_C"/>
</dbReference>
<keyword evidence="7" id="KW-1185">Reference proteome</keyword>
<dbReference type="Proteomes" id="UP000289738">
    <property type="component" value="Chromosome A01"/>
</dbReference>
<gene>
    <name evidence="6" type="ORF">Ahy_A01g002370</name>
</gene>
<dbReference type="Pfam" id="PF20669">
    <property type="entry name" value="Exo70_N"/>
    <property type="match status" value="1"/>
</dbReference>
<dbReference type="InterPro" id="IPR016159">
    <property type="entry name" value="Cullin_repeat-like_dom_sf"/>
</dbReference>
<dbReference type="EMBL" id="SDMP01000001">
    <property type="protein sequence ID" value="RYR77769.1"/>
    <property type="molecule type" value="Genomic_DNA"/>
</dbReference>
<evidence type="ECO:0000259" key="5">
    <source>
        <dbReference type="Pfam" id="PF03081"/>
    </source>
</evidence>
<dbReference type="Pfam" id="PF03081">
    <property type="entry name" value="Exo70_C"/>
    <property type="match status" value="1"/>
</dbReference>
<dbReference type="GO" id="GO:0006887">
    <property type="term" value="P:exocytosis"/>
    <property type="evidence" value="ECO:0007669"/>
    <property type="project" value="UniProtKB-KW"/>
</dbReference>
<accession>A0A445EQM3</accession>
<evidence type="ECO:0000313" key="7">
    <source>
        <dbReference type="Proteomes" id="UP000289738"/>
    </source>
</evidence>
<dbReference type="PANTHER" id="PTHR12542:SF142">
    <property type="entry name" value="EXOCYST SUBUNIT EXO70 FAMILY PROTEIN"/>
    <property type="match status" value="1"/>
</dbReference>
<proteinExistence type="inferred from homology"/>
<evidence type="ECO:0000256" key="3">
    <source>
        <dbReference type="RuleBase" id="RU365026"/>
    </source>
</evidence>
<protein>
    <recommendedName>
        <fullName evidence="3">Exocyst subunit Exo70 family protein</fullName>
    </recommendedName>
</protein>
<keyword evidence="2 3" id="KW-0813">Transport</keyword>
<organism evidence="6 7">
    <name type="scientific">Arachis hypogaea</name>
    <name type="common">Peanut</name>
    <dbReference type="NCBI Taxonomy" id="3818"/>
    <lineage>
        <taxon>Eukaryota</taxon>
        <taxon>Viridiplantae</taxon>
        <taxon>Streptophyta</taxon>
        <taxon>Embryophyta</taxon>
        <taxon>Tracheophyta</taxon>
        <taxon>Spermatophyta</taxon>
        <taxon>Magnoliopsida</taxon>
        <taxon>eudicotyledons</taxon>
        <taxon>Gunneridae</taxon>
        <taxon>Pentapetalae</taxon>
        <taxon>rosids</taxon>
        <taxon>fabids</taxon>
        <taxon>Fabales</taxon>
        <taxon>Fabaceae</taxon>
        <taxon>Papilionoideae</taxon>
        <taxon>50 kb inversion clade</taxon>
        <taxon>dalbergioids sensu lato</taxon>
        <taxon>Dalbergieae</taxon>
        <taxon>Pterocarpus clade</taxon>
        <taxon>Arachis</taxon>
    </lineage>
</organism>
<comment type="similarity">
    <text evidence="1 3">Belongs to the EXO70 family.</text>
</comment>
<dbReference type="AlphaFoldDB" id="A0A445EQM3"/>
<dbReference type="GO" id="GO:0015031">
    <property type="term" value="P:protein transport"/>
    <property type="evidence" value="ECO:0007669"/>
    <property type="project" value="UniProtKB-KW"/>
</dbReference>
<name>A0A445EQM3_ARAHY</name>
<dbReference type="Gramene" id="arahy.Tifrunner.gnm2.ann2.Ah01g229300.1">
    <property type="protein sequence ID" value="arahy.Tifrunner.gnm2.ann2.Ah01g229300.1-CDS-1"/>
    <property type="gene ID" value="arahy.Tifrunner.gnm2.ann2.Ah01g229300"/>
</dbReference>
<dbReference type="Gene3D" id="1.20.1280.170">
    <property type="entry name" value="Exocyst complex component Exo70"/>
    <property type="match status" value="1"/>
</dbReference>
<feature type="compositionally biased region" description="Basic and acidic residues" evidence="4">
    <location>
        <begin position="19"/>
        <end position="34"/>
    </location>
</feature>
<dbReference type="SUPFAM" id="SSF74788">
    <property type="entry name" value="Cullin repeat-like"/>
    <property type="match status" value="1"/>
</dbReference>
<keyword evidence="3" id="KW-0653">Protein transport</keyword>
<dbReference type="OrthoDB" id="1922221at2759"/>
<dbReference type="GO" id="GO:0000145">
    <property type="term" value="C:exocyst"/>
    <property type="evidence" value="ECO:0007669"/>
    <property type="project" value="InterPro"/>
</dbReference>
<comment type="caution">
    <text evidence="6">The sequence shown here is derived from an EMBL/GenBank/DDBJ whole genome shotgun (WGS) entry which is preliminary data.</text>
</comment>
<keyword evidence="3" id="KW-0268">Exocytosis</keyword>
<feature type="region of interest" description="Disordered" evidence="4">
    <location>
        <begin position="1"/>
        <end position="51"/>
    </location>
</feature>
<dbReference type="InterPro" id="IPR004140">
    <property type="entry name" value="Exo70"/>
</dbReference>
<dbReference type="GO" id="GO:0005546">
    <property type="term" value="F:phosphatidylinositol-4,5-bisphosphate binding"/>
    <property type="evidence" value="ECO:0007669"/>
    <property type="project" value="InterPro"/>
</dbReference>
<evidence type="ECO:0000256" key="1">
    <source>
        <dbReference type="ARBA" id="ARBA00006756"/>
    </source>
</evidence>
<dbReference type="PANTHER" id="PTHR12542">
    <property type="entry name" value="EXOCYST COMPLEX PROTEIN EXO70"/>
    <property type="match status" value="1"/>
</dbReference>
<sequence>MRSDTSKFPKPFHLTDNLRVSETHSNKKRETQKDKIHRAGGRGMATTSLDGAGEDRVLATAQQILMSLNTPKEVRQDMLLIFSSFDNRLSTISDLIDADNDSKSTISDAVPADEEEQEEDLDRLEAAMKVILRWDASFSGGGDFLRHSTSILDSHVDGVEYFSAVDDIIQWIDENLSLAPPLPPRRAAMCDRAEKAIQIAMTRLEHELRHVLIHSTVPLDADSLYSSVHRVSLSFASHDGAATATAEIDGSSESFGKTPNHRFHERVASFEDENENDGVSINLVHPDAVPELREIVTRMIRSGYERECLQVYSGVRRDALDECLAIIGVERLSIEEVHRVEWKVLDEKMKNWVHALKISVGVLLSGEKRLCENVFGDLVEVKEVCFNEIAKGCVMQLLNFAEAVSICKRSPEKLFRILDMYEASRDVLPDLEAMVSDEFVAGEARGVLSGLGNAVIGTFAEFENCIRNETSKKLVITGDVHPLARYVMNYLKLLVDYSDPLNLLLEIREEDLYRFQNDFQGDVSQLEAISPLGQRTLLLMSELEFNLEEKSRLYEDNALQQIFLMNNLYYLVWKVRDSEIRKVLGDDWIRKRRGQIRQYATGYLRASWTRALACLKDEGIGGSSSLSSASKMALKEKFKSFNACFEEIYRIQTAWKVPDDRLREELQLSISEKVIPAYRSFVGRFSSHLIEGRHAGKYIKYTPEDLDTYLLNLFEGSPAVLHHIRRKST</sequence>
<evidence type="ECO:0000313" key="6">
    <source>
        <dbReference type="EMBL" id="RYR77769.1"/>
    </source>
</evidence>